<keyword evidence="2" id="KW-1185">Reference proteome</keyword>
<accession>A0ABQ4E885</accession>
<organism evidence="1 2">
    <name type="scientific">Plantactinospora endophytica</name>
    <dbReference type="NCBI Taxonomy" id="673535"/>
    <lineage>
        <taxon>Bacteria</taxon>
        <taxon>Bacillati</taxon>
        <taxon>Actinomycetota</taxon>
        <taxon>Actinomycetes</taxon>
        <taxon>Micromonosporales</taxon>
        <taxon>Micromonosporaceae</taxon>
        <taxon>Plantactinospora</taxon>
    </lineage>
</organism>
<protein>
    <submittedName>
        <fullName evidence="1">Uncharacterized protein</fullName>
    </submittedName>
</protein>
<evidence type="ECO:0000313" key="1">
    <source>
        <dbReference type="EMBL" id="GIG90930.1"/>
    </source>
</evidence>
<dbReference type="EMBL" id="BONW01000031">
    <property type="protein sequence ID" value="GIG90930.1"/>
    <property type="molecule type" value="Genomic_DNA"/>
</dbReference>
<proteinExistence type="predicted"/>
<dbReference type="Proteomes" id="UP000646749">
    <property type="component" value="Unassembled WGS sequence"/>
</dbReference>
<sequence length="112" mass="12512">MPGCASFRRRRLGPAGLGARWHRLGGVVFDVRVRLGETVRIEAADRFRPTDGPVVLWVTGVRLVANRPEQYEWVWLEGVKIMHDGRSGDQAQILVRACLLAPVASESPGWRP</sequence>
<name>A0ABQ4E885_9ACTN</name>
<reference evidence="1 2" key="1">
    <citation type="submission" date="2021-01" db="EMBL/GenBank/DDBJ databases">
        <title>Whole genome shotgun sequence of Plantactinospora endophytica NBRC 110450.</title>
        <authorList>
            <person name="Komaki H."/>
            <person name="Tamura T."/>
        </authorList>
    </citation>
    <scope>NUCLEOTIDE SEQUENCE [LARGE SCALE GENOMIC DNA]</scope>
    <source>
        <strain evidence="1 2">NBRC 110450</strain>
    </source>
</reference>
<comment type="caution">
    <text evidence="1">The sequence shown here is derived from an EMBL/GenBank/DDBJ whole genome shotgun (WGS) entry which is preliminary data.</text>
</comment>
<evidence type="ECO:0000313" key="2">
    <source>
        <dbReference type="Proteomes" id="UP000646749"/>
    </source>
</evidence>
<gene>
    <name evidence="1" type="ORF">Pen02_58660</name>
</gene>